<dbReference type="EMBL" id="AMGX01000008">
    <property type="protein sequence ID" value="EXJ71124.1"/>
    <property type="molecule type" value="Genomic_DNA"/>
</dbReference>
<protein>
    <recommendedName>
        <fullName evidence="6">Ankyrin</fullName>
    </recommendedName>
</protein>
<sequence>MQNQPFQSSFHRSLIFSIANNFAGLDGVPMGAVLEYLAKDPHMHLQFMKYLRAGPKYVCKAIAENLIRAAIEKCDATLVTALLSTGLVTADGIVCLVKGSRCAAVQRSAMLRSIEVTRALLVAGANVKKAYGAWGGPLELAIRSGKKASPVDIELVNLLLEWGAEVRSTHLLFAAREKDDILFRSLMSKFSPLQCHEYLHAKKFEVKSFIDVAIGLLDCELATMAVTLMLQAHFQTGCGKCPQSSRILRRSISNAAMRGFSDLVILLLEYIPKTDLPLAPAVRSGQRDLIELLLEQGAAVDPAAYDLIGDMSPTSTPLAEAIRGGNNELVRDFENRGALSRIRERGRFDAAIYAAAEVNNIAYAQKLLQIAPDISGGALSPALEISIQKGHEDMALLLLRAGADVNVFSNKIGRGLYMDKGDAILLIALRQRNEVLARAVMGCGMEVNVSMHGRPFDSPLLLAVRWGNLGIIRDLLSMGAVVDEDGEIDGVLDRRVNTDDDDDDHRIHCTYQDPRDFRETAVTAAVKGSNKLLVELLVNKYQASLNLFSDRETSPLAAAISNKDTDMLRYLLELGADPACHSAFRKAISGGGELFSELLCAFRAKYPMGKPGFGGVPLSIAIRRNDEQGLDALLEAKFDVNAFAFMGNWMLNSLGTAIREHGRRNLSIIRKLIRAGSDVNEIVARNMPAALLSLRTALLEAISTKNKALVELLVEAGADTNRPAQLGIKRTPLQHACEVGSLEIAEFLLDRGADVNEEPAFRGGATSLQLCTMAGYAGIADKLLKSGADVHAPRPESKGRTALEGAAEHGRLDMLRILWDATAGQGFDAEQIESAMKLAEGNGHLACRDLIQKLRLVGRALIMPEPFDF</sequence>
<dbReference type="HOGENOM" id="CLU_007262_0_0_1"/>
<organism evidence="4 5">
    <name type="scientific">Cladophialophora psammophila CBS 110553</name>
    <dbReference type="NCBI Taxonomy" id="1182543"/>
    <lineage>
        <taxon>Eukaryota</taxon>
        <taxon>Fungi</taxon>
        <taxon>Dikarya</taxon>
        <taxon>Ascomycota</taxon>
        <taxon>Pezizomycotina</taxon>
        <taxon>Eurotiomycetes</taxon>
        <taxon>Chaetothyriomycetidae</taxon>
        <taxon>Chaetothyriales</taxon>
        <taxon>Herpotrichiellaceae</taxon>
        <taxon>Cladophialophora</taxon>
    </lineage>
</organism>
<feature type="repeat" description="ANK" evidence="3">
    <location>
        <begin position="551"/>
        <end position="583"/>
    </location>
</feature>
<evidence type="ECO:0000256" key="1">
    <source>
        <dbReference type="ARBA" id="ARBA00022737"/>
    </source>
</evidence>
<dbReference type="eggNOG" id="KOG4177">
    <property type="taxonomic scope" value="Eukaryota"/>
</dbReference>
<keyword evidence="5" id="KW-1185">Reference proteome</keyword>
<feature type="repeat" description="ANK" evidence="3">
    <location>
        <begin position="728"/>
        <end position="760"/>
    </location>
</feature>
<dbReference type="Gene3D" id="1.25.40.20">
    <property type="entry name" value="Ankyrin repeat-containing domain"/>
    <property type="match status" value="3"/>
</dbReference>
<evidence type="ECO:0000313" key="4">
    <source>
        <dbReference type="EMBL" id="EXJ71124.1"/>
    </source>
</evidence>
<feature type="repeat" description="ANK" evidence="3">
    <location>
        <begin position="382"/>
        <end position="410"/>
    </location>
</feature>
<dbReference type="STRING" id="1182543.W9XL81"/>
<evidence type="ECO:0000256" key="3">
    <source>
        <dbReference type="PROSITE-ProRule" id="PRU00023"/>
    </source>
</evidence>
<dbReference type="InterPro" id="IPR051165">
    <property type="entry name" value="Multifunctional_ANK_Repeat"/>
</dbReference>
<evidence type="ECO:0000256" key="2">
    <source>
        <dbReference type="ARBA" id="ARBA00023043"/>
    </source>
</evidence>
<accession>W9XL81</accession>
<dbReference type="PROSITE" id="PS50088">
    <property type="entry name" value="ANK_REPEAT"/>
    <property type="match status" value="4"/>
</dbReference>
<dbReference type="InterPro" id="IPR036770">
    <property type="entry name" value="Ankyrin_rpt-contain_sf"/>
</dbReference>
<evidence type="ECO:0008006" key="6">
    <source>
        <dbReference type="Google" id="ProtNLM"/>
    </source>
</evidence>
<dbReference type="RefSeq" id="XP_007744903.1">
    <property type="nucleotide sequence ID" value="XM_007746713.1"/>
</dbReference>
<dbReference type="PANTHER" id="PTHR24123:SF138">
    <property type="entry name" value="NACHT DOMAIN-CONTAINING PROTEIN"/>
    <property type="match status" value="1"/>
</dbReference>
<evidence type="ECO:0000313" key="5">
    <source>
        <dbReference type="Proteomes" id="UP000019471"/>
    </source>
</evidence>
<feature type="repeat" description="ANK" evidence="3">
    <location>
        <begin position="273"/>
        <end position="305"/>
    </location>
</feature>
<keyword evidence="2 3" id="KW-0040">ANK repeat</keyword>
<dbReference type="PANTHER" id="PTHR24123">
    <property type="entry name" value="ANKYRIN REPEAT-CONTAINING"/>
    <property type="match status" value="1"/>
</dbReference>
<name>W9XL81_9EURO</name>
<dbReference type="Pfam" id="PF12796">
    <property type="entry name" value="Ank_2"/>
    <property type="match status" value="2"/>
</dbReference>
<dbReference type="OrthoDB" id="194358at2759"/>
<dbReference type="PROSITE" id="PS50297">
    <property type="entry name" value="ANK_REP_REGION"/>
    <property type="match status" value="2"/>
</dbReference>
<dbReference type="SMART" id="SM00248">
    <property type="entry name" value="ANK"/>
    <property type="match status" value="15"/>
</dbReference>
<dbReference type="GeneID" id="19190830"/>
<dbReference type="Proteomes" id="UP000019471">
    <property type="component" value="Unassembled WGS sequence"/>
</dbReference>
<proteinExistence type="predicted"/>
<dbReference type="AlphaFoldDB" id="W9XL81"/>
<dbReference type="SUPFAM" id="SSF48403">
    <property type="entry name" value="Ankyrin repeat"/>
    <property type="match status" value="2"/>
</dbReference>
<keyword evidence="1" id="KW-0677">Repeat</keyword>
<reference evidence="4 5" key="1">
    <citation type="submission" date="2013-03" db="EMBL/GenBank/DDBJ databases">
        <title>The Genome Sequence of Cladophialophora psammophila CBS 110553.</title>
        <authorList>
            <consortium name="The Broad Institute Genomics Platform"/>
            <person name="Cuomo C."/>
            <person name="de Hoog S."/>
            <person name="Gorbushina A."/>
            <person name="Walker B."/>
            <person name="Young S.K."/>
            <person name="Zeng Q."/>
            <person name="Gargeya S."/>
            <person name="Fitzgerald M."/>
            <person name="Haas B."/>
            <person name="Abouelleil A."/>
            <person name="Allen A.W."/>
            <person name="Alvarado L."/>
            <person name="Arachchi H.M."/>
            <person name="Berlin A.M."/>
            <person name="Chapman S.B."/>
            <person name="Gainer-Dewar J."/>
            <person name="Goldberg J."/>
            <person name="Griggs A."/>
            <person name="Gujja S."/>
            <person name="Hansen M."/>
            <person name="Howarth C."/>
            <person name="Imamovic A."/>
            <person name="Ireland A."/>
            <person name="Larimer J."/>
            <person name="McCowan C."/>
            <person name="Murphy C."/>
            <person name="Pearson M."/>
            <person name="Poon T.W."/>
            <person name="Priest M."/>
            <person name="Roberts A."/>
            <person name="Saif S."/>
            <person name="Shea T."/>
            <person name="Sisk P."/>
            <person name="Sykes S."/>
            <person name="Wortman J."/>
            <person name="Nusbaum C."/>
            <person name="Birren B."/>
        </authorList>
    </citation>
    <scope>NUCLEOTIDE SEQUENCE [LARGE SCALE GENOMIC DNA]</scope>
    <source>
        <strain evidence="4 5">CBS 110553</strain>
    </source>
</reference>
<gene>
    <name evidence="4" type="ORF">A1O5_06118</name>
</gene>
<dbReference type="InterPro" id="IPR002110">
    <property type="entry name" value="Ankyrin_rpt"/>
</dbReference>
<comment type="caution">
    <text evidence="4">The sequence shown here is derived from an EMBL/GenBank/DDBJ whole genome shotgun (WGS) entry which is preliminary data.</text>
</comment>